<dbReference type="GO" id="GO:0008483">
    <property type="term" value="F:transaminase activity"/>
    <property type="evidence" value="ECO:0007669"/>
    <property type="project" value="UniProtKB-KW"/>
</dbReference>
<dbReference type="InParanoid" id="A0A5Q0BIK0"/>
<evidence type="ECO:0000313" key="8">
    <source>
        <dbReference type="Proteomes" id="UP000325755"/>
    </source>
</evidence>
<keyword evidence="7" id="KW-0808">Transferase</keyword>
<keyword evidence="8" id="KW-1185">Reference proteome</keyword>
<dbReference type="Gene3D" id="1.10.10.10">
    <property type="entry name" value="Winged helix-like DNA-binding domain superfamily/Winged helix DNA-binding domain"/>
    <property type="match status" value="1"/>
</dbReference>
<dbReference type="PANTHER" id="PTHR46577">
    <property type="entry name" value="HTH-TYPE TRANSCRIPTIONAL REGULATORY PROTEIN GABR"/>
    <property type="match status" value="1"/>
</dbReference>
<dbReference type="InterPro" id="IPR000524">
    <property type="entry name" value="Tscrpt_reg_HTH_GntR"/>
</dbReference>
<evidence type="ECO:0000256" key="3">
    <source>
        <dbReference type="ARBA" id="ARBA00023015"/>
    </source>
</evidence>
<dbReference type="SMART" id="SM00345">
    <property type="entry name" value="HTH_GNTR"/>
    <property type="match status" value="1"/>
</dbReference>
<dbReference type="InterPro" id="IPR015424">
    <property type="entry name" value="PyrdxlP-dep_Trfase"/>
</dbReference>
<proteinExistence type="inferred from homology"/>
<dbReference type="GO" id="GO:0003700">
    <property type="term" value="F:DNA-binding transcription factor activity"/>
    <property type="evidence" value="ECO:0007669"/>
    <property type="project" value="InterPro"/>
</dbReference>
<dbReference type="PROSITE" id="PS50949">
    <property type="entry name" value="HTH_GNTR"/>
    <property type="match status" value="1"/>
</dbReference>
<dbReference type="PANTHER" id="PTHR46577:SF1">
    <property type="entry name" value="HTH-TYPE TRANSCRIPTIONAL REGULATORY PROTEIN GABR"/>
    <property type="match status" value="1"/>
</dbReference>
<organism evidence="7 8">
    <name type="scientific">Candidatus Methylospira mobilis</name>
    <dbReference type="NCBI Taxonomy" id="1808979"/>
    <lineage>
        <taxon>Bacteria</taxon>
        <taxon>Pseudomonadati</taxon>
        <taxon>Pseudomonadota</taxon>
        <taxon>Gammaproteobacteria</taxon>
        <taxon>Methylococcales</taxon>
        <taxon>Methylococcaceae</taxon>
        <taxon>Candidatus Methylospira</taxon>
    </lineage>
</organism>
<dbReference type="InterPro" id="IPR015421">
    <property type="entry name" value="PyrdxlP-dep_Trfase_major"/>
</dbReference>
<dbReference type="GO" id="GO:0003677">
    <property type="term" value="F:DNA binding"/>
    <property type="evidence" value="ECO:0007669"/>
    <property type="project" value="UniProtKB-KW"/>
</dbReference>
<dbReference type="InterPro" id="IPR036390">
    <property type="entry name" value="WH_DNA-bd_sf"/>
</dbReference>
<name>A0A5Q0BIK0_9GAMM</name>
<protein>
    <submittedName>
        <fullName evidence="7">PLP-dependent aminotransferase family protein</fullName>
    </submittedName>
</protein>
<dbReference type="CDD" id="cd00609">
    <property type="entry name" value="AAT_like"/>
    <property type="match status" value="1"/>
</dbReference>
<dbReference type="AlphaFoldDB" id="A0A5Q0BIK0"/>
<evidence type="ECO:0000259" key="6">
    <source>
        <dbReference type="PROSITE" id="PS50949"/>
    </source>
</evidence>
<dbReference type="SUPFAM" id="SSF53383">
    <property type="entry name" value="PLP-dependent transferases"/>
    <property type="match status" value="1"/>
</dbReference>
<dbReference type="InterPro" id="IPR051446">
    <property type="entry name" value="HTH_trans_reg/aminotransferase"/>
</dbReference>
<reference evidence="7 8" key="1">
    <citation type="submission" date="2019-09" db="EMBL/GenBank/DDBJ databases">
        <title>Ecophysiology of the spiral-shaped methanotroph Methylospira mobilis as revealed by the complete genome sequence.</title>
        <authorList>
            <person name="Oshkin I.Y."/>
            <person name="Dedysh S.N."/>
            <person name="Miroshnikov K."/>
            <person name="Danilova O.V."/>
            <person name="Hakobyan A."/>
            <person name="Liesack W."/>
        </authorList>
    </citation>
    <scope>NUCLEOTIDE SEQUENCE [LARGE SCALE GENOMIC DNA]</scope>
    <source>
        <strain evidence="7 8">Shm1</strain>
    </source>
</reference>
<sequence>MLRPWKLALTISRKDGLPVHLQIAQQIVDEIKRGRLAPGTVLPGSRAIADELGLNRKTVVLAFDELTAQGWLRSQGGKGTFVAPDIPSTALQANEEAVCPPHGGLLPPTYRLTDLPSTWDEPAPHGSIMFSDGVPDSRLIPFEILGRAYRRALITAARANRLAYGDPRGETALRQALADMLRAERKLPVGADNVCIVRGSQMGIYVAARLLISPGDHVAVDTLSYPPARAAFQAAGAQIHGITMDAFGMSPDALESLCRKHQVAAIYLTPHHQFPTTRLMPVERRMQLFLLAEKYGFAIVEDDYDHEFHFSNRPMFPLASLDQTGKVIYIGSLSKVVAPGLRVGYVAGHKTVIDRCASEIMIIDRQGNAVTELAVAELLENGELRRHIRRALRIYQERRSQIAEQVSIHLGNWADFDLPDGGLALWLRLKEKVDVERVITEARTNRVIIPSSRHFAHDGRPAPGLRLGFGSLTPDEIAAGVKQLRYAFEKTALRISGKK</sequence>
<evidence type="ECO:0000313" key="7">
    <source>
        <dbReference type="EMBL" id="QFY41656.1"/>
    </source>
</evidence>
<evidence type="ECO:0000256" key="2">
    <source>
        <dbReference type="ARBA" id="ARBA00022898"/>
    </source>
</evidence>
<feature type="domain" description="HTH gntR-type" evidence="6">
    <location>
        <begin position="17"/>
        <end position="85"/>
    </location>
</feature>
<keyword evidence="5" id="KW-0804">Transcription</keyword>
<evidence type="ECO:0000256" key="5">
    <source>
        <dbReference type="ARBA" id="ARBA00023163"/>
    </source>
</evidence>
<dbReference type="InterPro" id="IPR036388">
    <property type="entry name" value="WH-like_DNA-bd_sf"/>
</dbReference>
<dbReference type="Gene3D" id="3.40.640.10">
    <property type="entry name" value="Type I PLP-dependent aspartate aminotransferase-like (Major domain)"/>
    <property type="match status" value="1"/>
</dbReference>
<evidence type="ECO:0000256" key="4">
    <source>
        <dbReference type="ARBA" id="ARBA00023125"/>
    </source>
</evidence>
<dbReference type="SUPFAM" id="SSF46785">
    <property type="entry name" value="Winged helix' DNA-binding domain"/>
    <property type="match status" value="1"/>
</dbReference>
<keyword evidence="7" id="KW-0032">Aminotransferase</keyword>
<dbReference type="OrthoDB" id="9808770at2"/>
<keyword evidence="2" id="KW-0663">Pyridoxal phosphate</keyword>
<dbReference type="Proteomes" id="UP000325755">
    <property type="component" value="Chromosome"/>
</dbReference>
<keyword evidence="4" id="KW-0238">DNA-binding</keyword>
<gene>
    <name evidence="7" type="ORF">F6R98_02635</name>
</gene>
<accession>A0A5Q0BIK0</accession>
<dbReference type="Pfam" id="PF00155">
    <property type="entry name" value="Aminotran_1_2"/>
    <property type="match status" value="1"/>
</dbReference>
<dbReference type="EMBL" id="CP044205">
    <property type="protein sequence ID" value="QFY41656.1"/>
    <property type="molecule type" value="Genomic_DNA"/>
</dbReference>
<dbReference type="CDD" id="cd07377">
    <property type="entry name" value="WHTH_GntR"/>
    <property type="match status" value="1"/>
</dbReference>
<dbReference type="Pfam" id="PF00392">
    <property type="entry name" value="GntR"/>
    <property type="match status" value="1"/>
</dbReference>
<keyword evidence="3" id="KW-0805">Transcription regulation</keyword>
<evidence type="ECO:0000256" key="1">
    <source>
        <dbReference type="ARBA" id="ARBA00005384"/>
    </source>
</evidence>
<dbReference type="InterPro" id="IPR004839">
    <property type="entry name" value="Aminotransferase_I/II_large"/>
</dbReference>
<dbReference type="GO" id="GO:0030170">
    <property type="term" value="F:pyridoxal phosphate binding"/>
    <property type="evidence" value="ECO:0007669"/>
    <property type="project" value="InterPro"/>
</dbReference>
<comment type="similarity">
    <text evidence="1">In the C-terminal section; belongs to the class-I pyridoxal-phosphate-dependent aminotransferase family.</text>
</comment>
<dbReference type="KEGG" id="mmob:F6R98_02635"/>